<dbReference type="CDD" id="cd00586">
    <property type="entry name" value="4HBT"/>
    <property type="match status" value="1"/>
</dbReference>
<comment type="caution">
    <text evidence="1">The sequence shown here is derived from an EMBL/GenBank/DDBJ whole genome shotgun (WGS) entry which is preliminary data.</text>
</comment>
<dbReference type="RefSeq" id="WP_168451595.1">
    <property type="nucleotide sequence ID" value="NZ_JAAWWK010000006.1"/>
</dbReference>
<proteinExistence type="predicted"/>
<dbReference type="Gene3D" id="3.10.129.10">
    <property type="entry name" value="Hotdog Thioesterase"/>
    <property type="match status" value="1"/>
</dbReference>
<dbReference type="SUPFAM" id="SSF54637">
    <property type="entry name" value="Thioesterase/thiol ester dehydrase-isomerase"/>
    <property type="match status" value="1"/>
</dbReference>
<dbReference type="EMBL" id="JAAWWK010000006">
    <property type="protein sequence ID" value="NKI19099.1"/>
    <property type="molecule type" value="Genomic_DNA"/>
</dbReference>
<gene>
    <name evidence="1" type="ORF">HCU74_16950</name>
</gene>
<evidence type="ECO:0000313" key="2">
    <source>
        <dbReference type="Proteomes" id="UP000765845"/>
    </source>
</evidence>
<sequence length="142" mass="15617">MSRVTVELPERFEFSTEIALLCSHINSGGHMGNDALIGLLNEARARYLLAQGVLESSSEGWSVVNADLAVRYRGEGFYGDVARIEVAAQSLHRCGFDLCYRVSESRSGRLIAEAKTAHIVIDESTRAALDMPSAMRERLKAE</sequence>
<organism evidence="1 2">
    <name type="scientific">Spongiibacter thalassae</name>
    <dbReference type="NCBI Taxonomy" id="2721624"/>
    <lineage>
        <taxon>Bacteria</taxon>
        <taxon>Pseudomonadati</taxon>
        <taxon>Pseudomonadota</taxon>
        <taxon>Gammaproteobacteria</taxon>
        <taxon>Cellvibrionales</taxon>
        <taxon>Spongiibacteraceae</taxon>
        <taxon>Spongiibacter</taxon>
    </lineage>
</organism>
<accession>A0ABX1GIQ0</accession>
<keyword evidence="2" id="KW-1185">Reference proteome</keyword>
<reference evidence="1 2" key="1">
    <citation type="submission" date="2020-04" db="EMBL/GenBank/DDBJ databases">
        <authorList>
            <person name="Yoon J."/>
        </authorList>
    </citation>
    <scope>NUCLEOTIDE SEQUENCE [LARGE SCALE GENOMIC DNA]</scope>
    <source>
        <strain evidence="1 2">KMU-166</strain>
    </source>
</reference>
<name>A0ABX1GIQ0_9GAMM</name>
<dbReference type="Pfam" id="PF13279">
    <property type="entry name" value="4HBT_2"/>
    <property type="match status" value="1"/>
</dbReference>
<protein>
    <submittedName>
        <fullName evidence="1">Thioesterase</fullName>
    </submittedName>
</protein>
<evidence type="ECO:0000313" key="1">
    <source>
        <dbReference type="EMBL" id="NKI19099.1"/>
    </source>
</evidence>
<dbReference type="Proteomes" id="UP000765845">
    <property type="component" value="Unassembled WGS sequence"/>
</dbReference>
<dbReference type="InterPro" id="IPR029069">
    <property type="entry name" value="HotDog_dom_sf"/>
</dbReference>